<name>A0A9D9NJ71_9BACT</name>
<keyword evidence="3" id="KW-0547">Nucleotide-binding</keyword>
<dbReference type="PANTHER" id="PTHR43085:SF1">
    <property type="entry name" value="PSEUDOURIDINE KINASE-RELATED"/>
    <property type="match status" value="1"/>
</dbReference>
<dbReference type="Pfam" id="PF00294">
    <property type="entry name" value="PfkB"/>
    <property type="match status" value="1"/>
</dbReference>
<dbReference type="Proteomes" id="UP000823598">
    <property type="component" value="Unassembled WGS sequence"/>
</dbReference>
<dbReference type="EMBL" id="JADIMC010000024">
    <property type="protein sequence ID" value="MBO8475759.1"/>
    <property type="molecule type" value="Genomic_DNA"/>
</dbReference>
<evidence type="ECO:0000313" key="8">
    <source>
        <dbReference type="Proteomes" id="UP000823598"/>
    </source>
</evidence>
<evidence type="ECO:0000313" key="7">
    <source>
        <dbReference type="EMBL" id="MBO8475759.1"/>
    </source>
</evidence>
<evidence type="ECO:0000256" key="4">
    <source>
        <dbReference type="ARBA" id="ARBA00022777"/>
    </source>
</evidence>
<evidence type="ECO:0000259" key="6">
    <source>
        <dbReference type="Pfam" id="PF00294"/>
    </source>
</evidence>
<comment type="caution">
    <text evidence="7">The sequence shown here is derived from an EMBL/GenBank/DDBJ whole genome shotgun (WGS) entry which is preliminary data.</text>
</comment>
<reference evidence="7" key="1">
    <citation type="submission" date="2020-10" db="EMBL/GenBank/DDBJ databases">
        <authorList>
            <person name="Gilroy R."/>
        </authorList>
    </citation>
    <scope>NUCLEOTIDE SEQUENCE</scope>
    <source>
        <strain evidence="7">6919</strain>
    </source>
</reference>
<protein>
    <submittedName>
        <fullName evidence="7">Carbohydrate kinase</fullName>
    </submittedName>
</protein>
<gene>
    <name evidence="7" type="ORF">IAB88_02055</name>
</gene>
<dbReference type="AlphaFoldDB" id="A0A9D9NJ71"/>
<feature type="domain" description="Carbohydrate kinase PfkB" evidence="6">
    <location>
        <begin position="21"/>
        <end position="197"/>
    </location>
</feature>
<reference evidence="7" key="2">
    <citation type="journal article" date="2021" name="PeerJ">
        <title>Extensive microbial diversity within the chicken gut microbiome revealed by metagenomics and culture.</title>
        <authorList>
            <person name="Gilroy R."/>
            <person name="Ravi A."/>
            <person name="Getino M."/>
            <person name="Pursley I."/>
            <person name="Horton D.L."/>
            <person name="Alikhan N.F."/>
            <person name="Baker D."/>
            <person name="Gharbi K."/>
            <person name="Hall N."/>
            <person name="Watson M."/>
            <person name="Adriaenssens E.M."/>
            <person name="Foster-Nyarko E."/>
            <person name="Jarju S."/>
            <person name="Secka A."/>
            <person name="Antonio M."/>
            <person name="Oren A."/>
            <person name="Chaudhuri R.R."/>
            <person name="La Ragione R."/>
            <person name="Hildebrand F."/>
            <person name="Pallen M.J."/>
        </authorList>
    </citation>
    <scope>NUCLEOTIDE SEQUENCE</scope>
    <source>
        <strain evidence="7">6919</strain>
    </source>
</reference>
<dbReference type="SUPFAM" id="SSF53613">
    <property type="entry name" value="Ribokinase-like"/>
    <property type="match status" value="1"/>
</dbReference>
<dbReference type="InterPro" id="IPR050306">
    <property type="entry name" value="PfkB_Carbo_kinase"/>
</dbReference>
<accession>A0A9D9NJ71</accession>
<comment type="similarity">
    <text evidence="1">Belongs to the carbohydrate kinase PfkB family.</text>
</comment>
<dbReference type="GO" id="GO:0016301">
    <property type="term" value="F:kinase activity"/>
    <property type="evidence" value="ECO:0007669"/>
    <property type="project" value="UniProtKB-KW"/>
</dbReference>
<dbReference type="InterPro" id="IPR029056">
    <property type="entry name" value="Ribokinase-like"/>
</dbReference>
<organism evidence="7 8">
    <name type="scientific">Candidatus Limisoma faecipullorum</name>
    <dbReference type="NCBI Taxonomy" id="2840854"/>
    <lineage>
        <taxon>Bacteria</taxon>
        <taxon>Pseudomonadati</taxon>
        <taxon>Bacteroidota</taxon>
        <taxon>Bacteroidia</taxon>
        <taxon>Bacteroidales</taxon>
        <taxon>Candidatus Limisoma</taxon>
    </lineage>
</organism>
<proteinExistence type="inferred from homology"/>
<evidence type="ECO:0000256" key="5">
    <source>
        <dbReference type="ARBA" id="ARBA00022840"/>
    </source>
</evidence>
<dbReference type="GO" id="GO:0005524">
    <property type="term" value="F:ATP binding"/>
    <property type="evidence" value="ECO:0007669"/>
    <property type="project" value="UniProtKB-KW"/>
</dbReference>
<dbReference type="PANTHER" id="PTHR43085">
    <property type="entry name" value="HEXOKINASE FAMILY MEMBER"/>
    <property type="match status" value="1"/>
</dbReference>
<keyword evidence="2" id="KW-0808">Transferase</keyword>
<dbReference type="Gene3D" id="3.40.1190.20">
    <property type="match status" value="1"/>
</dbReference>
<keyword evidence="5" id="KW-0067">ATP-binding</keyword>
<evidence type="ECO:0000256" key="2">
    <source>
        <dbReference type="ARBA" id="ARBA00022679"/>
    </source>
</evidence>
<sequence>MNGVVAIGQAVLDVVFSGNAPVKAFAGGRIANMAASLGRMGVRTEYVSECAADAPGDAVVKFLESNNVGTASVDRFTEGQSQVSLVFLGDDGSERYSCYSNYPASRFDVLWPHIDEGDIVVFGSDLSIDPSLRKPLLELLEYAKERKAVIIYLPGFRPELCSRITRVMPSILENLEFADIVMARESDMVKIFGKSTSEACYNEHISFYCPDFVFVSSNLDINLHTRSEKLILESRNTMPLNLLGWHASFCAGFIKGMLENNARHGIGNLDRSALQGITELAIACAADSIRTGDNIVSEEFVKTLK</sequence>
<evidence type="ECO:0000256" key="3">
    <source>
        <dbReference type="ARBA" id="ARBA00022741"/>
    </source>
</evidence>
<keyword evidence="4 7" id="KW-0418">Kinase</keyword>
<evidence type="ECO:0000256" key="1">
    <source>
        <dbReference type="ARBA" id="ARBA00010688"/>
    </source>
</evidence>
<dbReference type="InterPro" id="IPR011611">
    <property type="entry name" value="PfkB_dom"/>
</dbReference>